<reference evidence="5" key="1">
    <citation type="submission" date="2021-12" db="EMBL/GenBank/DDBJ databases">
        <title>Convergent genome expansion in fungi linked to evolution of root-endophyte symbiosis.</title>
        <authorList>
            <consortium name="DOE Joint Genome Institute"/>
            <person name="Ke Y.-H."/>
            <person name="Bonito G."/>
            <person name="Liao H.-L."/>
            <person name="Looney B."/>
            <person name="Rojas-Flechas A."/>
            <person name="Nash J."/>
            <person name="Hameed K."/>
            <person name="Schadt C."/>
            <person name="Martin F."/>
            <person name="Crous P.W."/>
            <person name="Miettinen O."/>
            <person name="Magnuson J.K."/>
            <person name="Labbe J."/>
            <person name="Jacobson D."/>
            <person name="Doktycz M.J."/>
            <person name="Veneault-Fourrey C."/>
            <person name="Kuo A."/>
            <person name="Mondo S."/>
            <person name="Calhoun S."/>
            <person name="Riley R."/>
            <person name="Ohm R."/>
            <person name="LaButti K."/>
            <person name="Andreopoulos B."/>
            <person name="Pangilinan J."/>
            <person name="Nolan M."/>
            <person name="Tritt A."/>
            <person name="Clum A."/>
            <person name="Lipzen A."/>
            <person name="Daum C."/>
            <person name="Barry K."/>
            <person name="Grigoriev I.V."/>
            <person name="Vilgalys R."/>
        </authorList>
    </citation>
    <scope>NUCLEOTIDE SEQUENCE</scope>
    <source>
        <strain evidence="5">PMI_201</strain>
    </source>
</reference>
<dbReference type="RefSeq" id="XP_046068124.1">
    <property type="nucleotide sequence ID" value="XM_046218610.1"/>
</dbReference>
<dbReference type="InterPro" id="IPR019775">
    <property type="entry name" value="WD40_repeat_CS"/>
</dbReference>
<evidence type="ECO:0008006" key="7">
    <source>
        <dbReference type="Google" id="ProtNLM"/>
    </source>
</evidence>
<organism evidence="5 6">
    <name type="scientific">Talaromyces proteolyticus</name>
    <dbReference type="NCBI Taxonomy" id="1131652"/>
    <lineage>
        <taxon>Eukaryota</taxon>
        <taxon>Fungi</taxon>
        <taxon>Dikarya</taxon>
        <taxon>Ascomycota</taxon>
        <taxon>Pezizomycotina</taxon>
        <taxon>Eurotiomycetes</taxon>
        <taxon>Eurotiomycetidae</taxon>
        <taxon>Eurotiales</taxon>
        <taxon>Trichocomaceae</taxon>
        <taxon>Talaromyces</taxon>
        <taxon>Talaromyces sect. Bacilispori</taxon>
    </lineage>
</organism>
<dbReference type="AlphaFoldDB" id="A0AAD4PWL5"/>
<dbReference type="InterPro" id="IPR001680">
    <property type="entry name" value="WD40_rpt"/>
</dbReference>
<evidence type="ECO:0000256" key="3">
    <source>
        <dbReference type="PROSITE-ProRule" id="PRU00221"/>
    </source>
</evidence>
<keyword evidence="2" id="KW-0677">Repeat</keyword>
<dbReference type="GeneID" id="70248897"/>
<keyword evidence="1 3" id="KW-0853">WD repeat</keyword>
<dbReference type="InterPro" id="IPR036322">
    <property type="entry name" value="WD40_repeat_dom_sf"/>
</dbReference>
<dbReference type="Pfam" id="PF00400">
    <property type="entry name" value="WD40"/>
    <property type="match status" value="1"/>
</dbReference>
<evidence type="ECO:0000256" key="4">
    <source>
        <dbReference type="SAM" id="MobiDB-lite"/>
    </source>
</evidence>
<evidence type="ECO:0000256" key="1">
    <source>
        <dbReference type="ARBA" id="ARBA00022574"/>
    </source>
</evidence>
<dbReference type="PROSITE" id="PS00678">
    <property type="entry name" value="WD_REPEATS_1"/>
    <property type="match status" value="1"/>
</dbReference>
<evidence type="ECO:0000256" key="2">
    <source>
        <dbReference type="ARBA" id="ARBA00022737"/>
    </source>
</evidence>
<dbReference type="SMART" id="SM00320">
    <property type="entry name" value="WD40"/>
    <property type="match status" value="1"/>
</dbReference>
<feature type="region of interest" description="Disordered" evidence="4">
    <location>
        <begin position="65"/>
        <end position="99"/>
    </location>
</feature>
<evidence type="ECO:0000313" key="6">
    <source>
        <dbReference type="Proteomes" id="UP001201262"/>
    </source>
</evidence>
<dbReference type="PROSITE" id="PS50082">
    <property type="entry name" value="WD_REPEATS_2"/>
    <property type="match status" value="1"/>
</dbReference>
<sequence length="729" mass="83079">MEESLGAGFDRIRATVIPPTNFESSITMSPLLTRTMSDLENPAYLRLTSIDHGDGSEQTFFTNRAHADSESSHIPDSDESDNLDLEMPHDLDQSSRSTNSEIAERMPHLASILQQFTNASTMEAECDDDNEDRLVEDYDSLTFDYSSPVTDSDDEGSDPDDTRKFYTGMYTRIGNLDDDDTDYDDNMDNEESWYGDEFRNSDRYWGIMEPEETVDTHFAAPPTYERNLTIEQFIRLWRIRSTMTDNDQERFNFPQPDIEAANVAFWDRPERIISPQDHDADFYDIQQIPWREKLNVRREDARILRDAWYTPYRNLNYSRNGFQQRLPSSEVYFRPKAMYTNLRATIEHFQLRNLMSVTASNTVQFAHESRLVSWIPTYDTVSCPIDLSQPAIETGFQGPVKISTIRSKFGVAVVGGFCGEYAMHVEGSQMGNTYGLVTKHINGITNHIDITQNRTNSSPMIVFASNDEHIRVLDCATNKFISDHELSKPVNCTETSVDGRLRIVIGDSPEACVLEADSGRPVQRLRGHRDFGFACAWSPDMLHIATSNQDKTVNIWDVRMWRILQSMDSDRAGYRSLRFSPLGGGPRTLLMCEPADRIAIVNAQTYETRQVHDFFGEIGGADYTPDGTSIWVANTDDLFGGFMEFERSQYGLRYGSTSGVGGSSSNKRRRNASSNDDDSFTPHWYHDLPHEWMTEAGLASNPRCISSTRERDLRFMQGLSDEARDNLLI</sequence>
<dbReference type="PROSITE" id="PS50294">
    <property type="entry name" value="WD_REPEATS_REGION"/>
    <property type="match status" value="1"/>
</dbReference>
<feature type="region of interest" description="Disordered" evidence="4">
    <location>
        <begin position="656"/>
        <end position="680"/>
    </location>
</feature>
<gene>
    <name evidence="5" type="ORF">BGW36DRAFT_400216</name>
</gene>
<feature type="repeat" description="WD" evidence="3">
    <location>
        <begin position="525"/>
        <end position="566"/>
    </location>
</feature>
<protein>
    <recommendedName>
        <fullName evidence="7">WD repeat protein</fullName>
    </recommendedName>
</protein>
<dbReference type="PANTHER" id="PTHR43991:SF12">
    <property type="entry name" value="WD REPEAT PROTEIN (AFU_ORTHOLOGUE AFUA_8G05640)"/>
    <property type="match status" value="1"/>
</dbReference>
<dbReference type="Gene3D" id="2.130.10.10">
    <property type="entry name" value="YVTN repeat-like/Quinoprotein amine dehydrogenase"/>
    <property type="match status" value="1"/>
</dbReference>
<comment type="caution">
    <text evidence="5">The sequence shown here is derived from an EMBL/GenBank/DDBJ whole genome shotgun (WGS) entry which is preliminary data.</text>
</comment>
<proteinExistence type="predicted"/>
<dbReference type="EMBL" id="JAJTJA010000011">
    <property type="protein sequence ID" value="KAH8692127.1"/>
    <property type="molecule type" value="Genomic_DNA"/>
</dbReference>
<dbReference type="Proteomes" id="UP001201262">
    <property type="component" value="Unassembled WGS sequence"/>
</dbReference>
<name>A0AAD4PWL5_9EURO</name>
<evidence type="ECO:0000313" key="5">
    <source>
        <dbReference type="EMBL" id="KAH8692127.1"/>
    </source>
</evidence>
<accession>A0AAD4PWL5</accession>
<keyword evidence="6" id="KW-1185">Reference proteome</keyword>
<dbReference type="InterPro" id="IPR015943">
    <property type="entry name" value="WD40/YVTN_repeat-like_dom_sf"/>
</dbReference>
<dbReference type="PANTHER" id="PTHR43991">
    <property type="entry name" value="WD REPEAT PROTEIN (AFU_ORTHOLOGUE AFUA_8G05640)-RELATED"/>
    <property type="match status" value="1"/>
</dbReference>
<feature type="compositionally biased region" description="Basic and acidic residues" evidence="4">
    <location>
        <begin position="65"/>
        <end position="76"/>
    </location>
</feature>
<dbReference type="SUPFAM" id="SSF50978">
    <property type="entry name" value="WD40 repeat-like"/>
    <property type="match status" value="1"/>
</dbReference>